<gene>
    <name evidence="2" type="ORF">THAOC_12342</name>
</gene>
<protein>
    <submittedName>
        <fullName evidence="2">Uncharacterized protein</fullName>
    </submittedName>
</protein>
<feature type="region of interest" description="Disordered" evidence="1">
    <location>
        <begin position="113"/>
        <end position="138"/>
    </location>
</feature>
<reference evidence="2 3" key="1">
    <citation type="journal article" date="2012" name="Genome Biol.">
        <title>Genome and low-iron response of an oceanic diatom adapted to chronic iron limitation.</title>
        <authorList>
            <person name="Lommer M."/>
            <person name="Specht M."/>
            <person name="Roy A.S."/>
            <person name="Kraemer L."/>
            <person name="Andreson R."/>
            <person name="Gutowska M.A."/>
            <person name="Wolf J."/>
            <person name="Bergner S.V."/>
            <person name="Schilhabel M.B."/>
            <person name="Klostermeier U.C."/>
            <person name="Beiko R.G."/>
            <person name="Rosenstiel P."/>
            <person name="Hippler M."/>
            <person name="Laroche J."/>
        </authorList>
    </citation>
    <scope>NUCLEOTIDE SEQUENCE [LARGE SCALE GENOMIC DNA]</scope>
    <source>
        <strain evidence="2 3">CCMP1005</strain>
    </source>
</reference>
<dbReference type="AlphaFoldDB" id="K0T8F0"/>
<sequence>MTSTPVRPYMVICLPVDLSNPQIRDATVWGGWRGGTTAWLTVVHGSGSDDTTYPPDGVANQDNCGGRTGVCALRTCFPANVNSRLYPMDLTLKYGTVAVFVRMMRMCQVGRRREDEPFSPGQSQYSGGDENKIRFCRP</sequence>
<comment type="caution">
    <text evidence="2">The sequence shown here is derived from an EMBL/GenBank/DDBJ whole genome shotgun (WGS) entry which is preliminary data.</text>
</comment>
<dbReference type="Proteomes" id="UP000266841">
    <property type="component" value="Unassembled WGS sequence"/>
</dbReference>
<accession>K0T8F0</accession>
<evidence type="ECO:0000313" key="2">
    <source>
        <dbReference type="EMBL" id="EJK66712.1"/>
    </source>
</evidence>
<name>K0T8F0_THAOC</name>
<keyword evidence="3" id="KW-1185">Reference proteome</keyword>
<evidence type="ECO:0000256" key="1">
    <source>
        <dbReference type="SAM" id="MobiDB-lite"/>
    </source>
</evidence>
<evidence type="ECO:0000313" key="3">
    <source>
        <dbReference type="Proteomes" id="UP000266841"/>
    </source>
</evidence>
<dbReference type="EMBL" id="AGNL01014442">
    <property type="protein sequence ID" value="EJK66712.1"/>
    <property type="molecule type" value="Genomic_DNA"/>
</dbReference>
<organism evidence="2 3">
    <name type="scientific">Thalassiosira oceanica</name>
    <name type="common">Marine diatom</name>
    <dbReference type="NCBI Taxonomy" id="159749"/>
    <lineage>
        <taxon>Eukaryota</taxon>
        <taxon>Sar</taxon>
        <taxon>Stramenopiles</taxon>
        <taxon>Ochrophyta</taxon>
        <taxon>Bacillariophyta</taxon>
        <taxon>Coscinodiscophyceae</taxon>
        <taxon>Thalassiosirophycidae</taxon>
        <taxon>Thalassiosirales</taxon>
        <taxon>Thalassiosiraceae</taxon>
        <taxon>Thalassiosira</taxon>
    </lineage>
</organism>
<proteinExistence type="predicted"/>
<feature type="compositionally biased region" description="Basic and acidic residues" evidence="1">
    <location>
        <begin position="129"/>
        <end position="138"/>
    </location>
</feature>